<sequence length="371" mass="39231">MGYSVPQPTVARLNDAGGTPGKWVVLLPNGYQGLNSSAGNASMFVLDVSNGQVIRKFDLPGGMSTAEVTASKPLGNGLSRVAAIDNDSDGKVDLAYAGDLAGNVWRFDLTSGSSTAWTAQLFFTARDKATPSQRQPITAAPYVVKHPSGTGDLVIFGTGRFLASADKQSVQNQTVYGVWDRHSTKGTTAPATLPTANKGRSNLHQQTFTSLPDTSDPSKASGNFKLTGDAVTWYNSGSGTADANVAKWGWYVDLPRNGEKLVYDMSLYGKSLIFTTIRTAEDPCKADIAGTIYAIDPNDGGKTDYTAFDMNNDGKFDAADQQNDNDVNGAEIDPGKVTLGAGKAITPVGEGSLGVNDGLDRGRQSWRRQPS</sequence>
<dbReference type="Pfam" id="PF05567">
    <property type="entry name" value="T4P_PilY1"/>
    <property type="match status" value="1"/>
</dbReference>
<evidence type="ECO:0000259" key="4">
    <source>
        <dbReference type="Pfam" id="PF05567"/>
    </source>
</evidence>
<keyword evidence="2" id="KW-0106">Calcium</keyword>
<comment type="caution">
    <text evidence="5">The sequence shown here is derived from an EMBL/GenBank/DDBJ whole genome shotgun (WGS) entry which is preliminary data.</text>
</comment>
<keyword evidence="1" id="KW-0479">Metal-binding</keyword>
<organism evidence="5">
    <name type="scientific">bioreactor metagenome</name>
    <dbReference type="NCBI Taxonomy" id="1076179"/>
    <lineage>
        <taxon>unclassified sequences</taxon>
        <taxon>metagenomes</taxon>
        <taxon>ecological metagenomes</taxon>
    </lineage>
</organism>
<proteinExistence type="predicted"/>
<dbReference type="InterPro" id="IPR011044">
    <property type="entry name" value="Quino_amine_DH_bsu"/>
</dbReference>
<feature type="domain" description="PilY1 beta-propeller" evidence="4">
    <location>
        <begin position="1"/>
        <end position="210"/>
    </location>
</feature>
<gene>
    <name evidence="5" type="primary">pilY1_1</name>
    <name evidence="5" type="ORF">SDC9_89638</name>
</gene>
<dbReference type="SUPFAM" id="SSF50969">
    <property type="entry name" value="YVTN repeat-like/Quinoprotein amine dehydrogenase"/>
    <property type="match status" value="1"/>
</dbReference>
<dbReference type="AlphaFoldDB" id="A0A644ZQD2"/>
<protein>
    <submittedName>
        <fullName evidence="5">Type IV pilus biogenesis factor PilY1</fullName>
    </submittedName>
</protein>
<reference evidence="5" key="1">
    <citation type="submission" date="2019-08" db="EMBL/GenBank/DDBJ databases">
        <authorList>
            <person name="Kucharzyk K."/>
            <person name="Murdoch R.W."/>
            <person name="Higgins S."/>
            <person name="Loffler F."/>
        </authorList>
    </citation>
    <scope>NUCLEOTIDE SEQUENCE</scope>
</reference>
<evidence type="ECO:0000256" key="2">
    <source>
        <dbReference type="ARBA" id="ARBA00022837"/>
    </source>
</evidence>
<feature type="region of interest" description="Disordered" evidence="3">
    <location>
        <begin position="350"/>
        <end position="371"/>
    </location>
</feature>
<name>A0A644ZQD2_9ZZZZ</name>
<dbReference type="EMBL" id="VSSQ01009925">
    <property type="protein sequence ID" value="MPM42966.1"/>
    <property type="molecule type" value="Genomic_DNA"/>
</dbReference>
<evidence type="ECO:0000313" key="5">
    <source>
        <dbReference type="EMBL" id="MPM42966.1"/>
    </source>
</evidence>
<evidence type="ECO:0000256" key="1">
    <source>
        <dbReference type="ARBA" id="ARBA00022723"/>
    </source>
</evidence>
<evidence type="ECO:0000256" key="3">
    <source>
        <dbReference type="SAM" id="MobiDB-lite"/>
    </source>
</evidence>
<dbReference type="InterPro" id="IPR008707">
    <property type="entry name" value="B-propeller_PilY1"/>
</dbReference>
<accession>A0A644ZQD2</accession>
<dbReference type="GO" id="GO:0046872">
    <property type="term" value="F:metal ion binding"/>
    <property type="evidence" value="ECO:0007669"/>
    <property type="project" value="UniProtKB-KW"/>
</dbReference>